<evidence type="ECO:0000313" key="2">
    <source>
        <dbReference type="EMBL" id="CAD6192467.1"/>
    </source>
</evidence>
<dbReference type="EMBL" id="CAJGYM010000028">
    <property type="protein sequence ID" value="CAD6192467.1"/>
    <property type="molecule type" value="Genomic_DNA"/>
</dbReference>
<organism evidence="2 3">
    <name type="scientific">Caenorhabditis auriculariae</name>
    <dbReference type="NCBI Taxonomy" id="2777116"/>
    <lineage>
        <taxon>Eukaryota</taxon>
        <taxon>Metazoa</taxon>
        <taxon>Ecdysozoa</taxon>
        <taxon>Nematoda</taxon>
        <taxon>Chromadorea</taxon>
        <taxon>Rhabditida</taxon>
        <taxon>Rhabditina</taxon>
        <taxon>Rhabditomorpha</taxon>
        <taxon>Rhabditoidea</taxon>
        <taxon>Rhabditidae</taxon>
        <taxon>Peloderinae</taxon>
        <taxon>Caenorhabditis</taxon>
    </lineage>
</organism>
<feature type="region of interest" description="Disordered" evidence="1">
    <location>
        <begin position="86"/>
        <end position="110"/>
    </location>
</feature>
<reference evidence="2" key="1">
    <citation type="submission" date="2020-10" db="EMBL/GenBank/DDBJ databases">
        <authorList>
            <person name="Kikuchi T."/>
        </authorList>
    </citation>
    <scope>NUCLEOTIDE SEQUENCE</scope>
    <source>
        <strain evidence="2">NKZ352</strain>
    </source>
</reference>
<feature type="compositionally biased region" description="Basic and acidic residues" evidence="1">
    <location>
        <begin position="27"/>
        <end position="40"/>
    </location>
</feature>
<keyword evidence="3" id="KW-1185">Reference proteome</keyword>
<evidence type="ECO:0000256" key="1">
    <source>
        <dbReference type="SAM" id="MobiDB-lite"/>
    </source>
</evidence>
<dbReference type="Proteomes" id="UP000835052">
    <property type="component" value="Unassembled WGS sequence"/>
</dbReference>
<comment type="caution">
    <text evidence="2">The sequence shown here is derived from an EMBL/GenBank/DDBJ whole genome shotgun (WGS) entry which is preliminary data.</text>
</comment>
<protein>
    <submittedName>
        <fullName evidence="2">Uncharacterized protein</fullName>
    </submittedName>
</protein>
<name>A0A8S1HAU3_9PELO</name>
<gene>
    <name evidence="2" type="ORF">CAUJ_LOCUS8386</name>
</gene>
<sequence length="141" mass="15699">MQQEGSPDGSTKRYLKDTVASSAKRLRSGEKQPESRFDKAQRTVGRIFGYRRVAPVDPTNESMAFMTVSGAVMNTDDNSPHIKATLAGKKKSPVPSKPKMIPLEGIDHRTPSGRQNFFEQVCYLMYTKGLFEEAAVEKEKA</sequence>
<dbReference type="AlphaFoldDB" id="A0A8S1HAU3"/>
<evidence type="ECO:0000313" key="3">
    <source>
        <dbReference type="Proteomes" id="UP000835052"/>
    </source>
</evidence>
<accession>A0A8S1HAU3</accession>
<feature type="region of interest" description="Disordered" evidence="1">
    <location>
        <begin position="1"/>
        <end position="40"/>
    </location>
</feature>
<proteinExistence type="predicted"/>